<evidence type="ECO:0000313" key="2">
    <source>
        <dbReference type="Proteomes" id="UP001066276"/>
    </source>
</evidence>
<keyword evidence="2" id="KW-1185">Reference proteome</keyword>
<evidence type="ECO:0000313" key="1">
    <source>
        <dbReference type="EMBL" id="KAJ1168002.1"/>
    </source>
</evidence>
<dbReference type="Proteomes" id="UP001066276">
    <property type="component" value="Chromosome 4_2"/>
</dbReference>
<accession>A0AAV7SVS2</accession>
<organism evidence="1 2">
    <name type="scientific">Pleurodeles waltl</name>
    <name type="common">Iberian ribbed newt</name>
    <dbReference type="NCBI Taxonomy" id="8319"/>
    <lineage>
        <taxon>Eukaryota</taxon>
        <taxon>Metazoa</taxon>
        <taxon>Chordata</taxon>
        <taxon>Craniata</taxon>
        <taxon>Vertebrata</taxon>
        <taxon>Euteleostomi</taxon>
        <taxon>Amphibia</taxon>
        <taxon>Batrachia</taxon>
        <taxon>Caudata</taxon>
        <taxon>Salamandroidea</taxon>
        <taxon>Salamandridae</taxon>
        <taxon>Pleurodelinae</taxon>
        <taxon>Pleurodeles</taxon>
    </lineage>
</organism>
<dbReference type="EMBL" id="JANPWB010000008">
    <property type="protein sequence ID" value="KAJ1168002.1"/>
    <property type="molecule type" value="Genomic_DNA"/>
</dbReference>
<reference evidence="1" key="1">
    <citation type="journal article" date="2022" name="bioRxiv">
        <title>Sequencing and chromosome-scale assembly of the giantPleurodeles waltlgenome.</title>
        <authorList>
            <person name="Brown T."/>
            <person name="Elewa A."/>
            <person name="Iarovenko S."/>
            <person name="Subramanian E."/>
            <person name="Araus A.J."/>
            <person name="Petzold A."/>
            <person name="Susuki M."/>
            <person name="Suzuki K.-i.T."/>
            <person name="Hayashi T."/>
            <person name="Toyoda A."/>
            <person name="Oliveira C."/>
            <person name="Osipova E."/>
            <person name="Leigh N.D."/>
            <person name="Simon A."/>
            <person name="Yun M.H."/>
        </authorList>
    </citation>
    <scope>NUCLEOTIDE SEQUENCE</scope>
    <source>
        <strain evidence="1">20211129_DDA</strain>
        <tissue evidence="1">Liver</tissue>
    </source>
</reference>
<gene>
    <name evidence="1" type="ORF">NDU88_008384</name>
</gene>
<name>A0AAV7SVS2_PLEWA</name>
<proteinExistence type="predicted"/>
<dbReference type="AlphaFoldDB" id="A0AAV7SVS2"/>
<protein>
    <submittedName>
        <fullName evidence="1">Uncharacterized protein</fullName>
    </submittedName>
</protein>
<comment type="caution">
    <text evidence="1">The sequence shown here is derived from an EMBL/GenBank/DDBJ whole genome shotgun (WGS) entry which is preliminary data.</text>
</comment>
<sequence length="130" mass="13851">MWGSHDAGLCGGLWSDAGVYGGLRVCMWGAPGLYVGGLRSLRVCMWGAPETPGLYVGEPRCGSVWGAPERRRCVWGAPGLYVGGSGLYVGGLRSLRVCMRRRHVMASGPERSDASIHLSAPQSALIRYGL</sequence>